<organism evidence="1 2">
    <name type="scientific">Kingdonia uniflora</name>
    <dbReference type="NCBI Taxonomy" id="39325"/>
    <lineage>
        <taxon>Eukaryota</taxon>
        <taxon>Viridiplantae</taxon>
        <taxon>Streptophyta</taxon>
        <taxon>Embryophyta</taxon>
        <taxon>Tracheophyta</taxon>
        <taxon>Spermatophyta</taxon>
        <taxon>Magnoliopsida</taxon>
        <taxon>Ranunculales</taxon>
        <taxon>Circaeasteraceae</taxon>
        <taxon>Kingdonia</taxon>
    </lineage>
</organism>
<dbReference type="AlphaFoldDB" id="A0A7J7P8I4"/>
<dbReference type="Proteomes" id="UP000541444">
    <property type="component" value="Unassembled WGS sequence"/>
</dbReference>
<comment type="caution">
    <text evidence="1">The sequence shown here is derived from an EMBL/GenBank/DDBJ whole genome shotgun (WGS) entry which is preliminary data.</text>
</comment>
<keyword evidence="2" id="KW-1185">Reference proteome</keyword>
<reference evidence="1 2" key="1">
    <citation type="journal article" date="2020" name="IScience">
        <title>Genome Sequencing of the Endangered Kingdonia uniflora (Circaeasteraceae, Ranunculales) Reveals Potential Mechanisms of Evolutionary Specialization.</title>
        <authorList>
            <person name="Sun Y."/>
            <person name="Deng T."/>
            <person name="Zhang A."/>
            <person name="Moore M.J."/>
            <person name="Landis J.B."/>
            <person name="Lin N."/>
            <person name="Zhang H."/>
            <person name="Zhang X."/>
            <person name="Huang J."/>
            <person name="Zhang X."/>
            <person name="Sun H."/>
            <person name="Wang H."/>
        </authorList>
    </citation>
    <scope>NUCLEOTIDE SEQUENCE [LARGE SCALE GENOMIC DNA]</scope>
    <source>
        <strain evidence="1">TB1705</strain>
        <tissue evidence="1">Leaf</tissue>
    </source>
</reference>
<sequence length="94" mass="10297">MMVEDLGIEARESAVREVAKLLPLPELLSSISSIKSDYVSRQQLSEGDTNEIHFTGNGIPAHKNRALLQEQCTVCSIIPMWANLICSVSLIAQS</sequence>
<accession>A0A7J7P8I4</accession>
<gene>
    <name evidence="1" type="ORF">GIB67_022652</name>
</gene>
<proteinExistence type="predicted"/>
<evidence type="ECO:0000313" key="2">
    <source>
        <dbReference type="Proteomes" id="UP000541444"/>
    </source>
</evidence>
<dbReference type="OrthoDB" id="190098at2759"/>
<protein>
    <submittedName>
        <fullName evidence="1">Uncharacterized protein</fullName>
    </submittedName>
</protein>
<name>A0A7J7P8I4_9MAGN</name>
<evidence type="ECO:0000313" key="1">
    <source>
        <dbReference type="EMBL" id="KAF6175650.1"/>
    </source>
</evidence>
<dbReference type="EMBL" id="JACGCM010000155">
    <property type="protein sequence ID" value="KAF6175650.1"/>
    <property type="molecule type" value="Genomic_DNA"/>
</dbReference>